<dbReference type="RefSeq" id="WP_386432233.1">
    <property type="nucleotide sequence ID" value="NZ_JBHSBB010000014.1"/>
</dbReference>
<dbReference type="Proteomes" id="UP001595765">
    <property type="component" value="Unassembled WGS sequence"/>
</dbReference>
<evidence type="ECO:0008006" key="4">
    <source>
        <dbReference type="Google" id="ProtNLM"/>
    </source>
</evidence>
<name>A0ABV8HT53_9ACTN</name>
<keyword evidence="3" id="KW-1185">Reference proteome</keyword>
<gene>
    <name evidence="2" type="ORF">ACFO3J_22970</name>
</gene>
<comment type="caution">
    <text evidence="2">The sequence shown here is derived from an EMBL/GenBank/DDBJ whole genome shotgun (WGS) entry which is preliminary data.</text>
</comment>
<feature type="region of interest" description="Disordered" evidence="1">
    <location>
        <begin position="46"/>
        <end position="71"/>
    </location>
</feature>
<feature type="compositionally biased region" description="Low complexity" evidence="1">
    <location>
        <begin position="121"/>
        <end position="133"/>
    </location>
</feature>
<protein>
    <recommendedName>
        <fullName evidence="4">Lipoprotein</fullName>
    </recommendedName>
</protein>
<feature type="region of interest" description="Disordered" evidence="1">
    <location>
        <begin position="94"/>
        <end position="133"/>
    </location>
</feature>
<feature type="compositionally biased region" description="Basic and acidic residues" evidence="1">
    <location>
        <begin position="101"/>
        <end position="114"/>
    </location>
</feature>
<organism evidence="2 3">
    <name type="scientific">Streptomyces polygonati</name>
    <dbReference type="NCBI Taxonomy" id="1617087"/>
    <lineage>
        <taxon>Bacteria</taxon>
        <taxon>Bacillati</taxon>
        <taxon>Actinomycetota</taxon>
        <taxon>Actinomycetes</taxon>
        <taxon>Kitasatosporales</taxon>
        <taxon>Streptomycetaceae</taxon>
        <taxon>Streptomyces</taxon>
    </lineage>
</organism>
<reference evidence="3" key="1">
    <citation type="journal article" date="2019" name="Int. J. Syst. Evol. Microbiol.">
        <title>The Global Catalogue of Microorganisms (GCM) 10K type strain sequencing project: providing services to taxonomists for standard genome sequencing and annotation.</title>
        <authorList>
            <consortium name="The Broad Institute Genomics Platform"/>
            <consortium name="The Broad Institute Genome Sequencing Center for Infectious Disease"/>
            <person name="Wu L."/>
            <person name="Ma J."/>
        </authorList>
    </citation>
    <scope>NUCLEOTIDE SEQUENCE [LARGE SCALE GENOMIC DNA]</scope>
    <source>
        <strain evidence="3">CGMCC 4.7237</strain>
    </source>
</reference>
<evidence type="ECO:0000256" key="1">
    <source>
        <dbReference type="SAM" id="MobiDB-lite"/>
    </source>
</evidence>
<evidence type="ECO:0000313" key="2">
    <source>
        <dbReference type="EMBL" id="MFC4034317.1"/>
    </source>
</evidence>
<sequence length="133" mass="13279">MGRHRRQRSSASQGPLGLSAARRAGVAAVMAAGVLAGCGSLQSAVADTNCGCGDQEEVDPPAPSHGSNTGLLIIDNSNADSWLEVDRTLNTLISSKGTAGSDHDGDGGDVDVSREPPGAPGTPAQPTTSEGDD</sequence>
<proteinExistence type="predicted"/>
<dbReference type="EMBL" id="JBHSBB010000014">
    <property type="protein sequence ID" value="MFC4034317.1"/>
    <property type="molecule type" value="Genomic_DNA"/>
</dbReference>
<evidence type="ECO:0000313" key="3">
    <source>
        <dbReference type="Proteomes" id="UP001595765"/>
    </source>
</evidence>
<accession>A0ABV8HT53</accession>